<gene>
    <name evidence="6" type="primary">bamD</name>
    <name evidence="8" type="ORF">RGQ30_18580</name>
</gene>
<evidence type="ECO:0000256" key="5">
    <source>
        <dbReference type="ARBA" id="ARBA00023288"/>
    </source>
</evidence>
<keyword evidence="1 6" id="KW-0732">Signal</keyword>
<proteinExistence type="inferred from homology"/>
<evidence type="ECO:0000256" key="4">
    <source>
        <dbReference type="ARBA" id="ARBA00023237"/>
    </source>
</evidence>
<evidence type="ECO:0000256" key="6">
    <source>
        <dbReference type="HAMAP-Rule" id="MF_00922"/>
    </source>
</evidence>
<dbReference type="InterPro" id="IPR039565">
    <property type="entry name" value="BamD-like"/>
</dbReference>
<dbReference type="PANTHER" id="PTHR37423:SF1">
    <property type="entry name" value="OUTER MEMBRANE PROTEIN ASSEMBLY FACTOR BAMD"/>
    <property type="match status" value="1"/>
</dbReference>
<evidence type="ECO:0000256" key="2">
    <source>
        <dbReference type="ARBA" id="ARBA00023136"/>
    </source>
</evidence>
<dbReference type="EMBL" id="AP028947">
    <property type="protein sequence ID" value="BET26357.1"/>
    <property type="molecule type" value="Genomic_DNA"/>
</dbReference>
<dbReference type="Pfam" id="PF13525">
    <property type="entry name" value="YfiO"/>
    <property type="match status" value="1"/>
</dbReference>
<organism evidence="8 9">
    <name type="scientific">Limnobacter thiooxidans</name>
    <dbReference type="NCBI Taxonomy" id="131080"/>
    <lineage>
        <taxon>Bacteria</taxon>
        <taxon>Pseudomonadati</taxon>
        <taxon>Pseudomonadota</taxon>
        <taxon>Betaproteobacteria</taxon>
        <taxon>Burkholderiales</taxon>
        <taxon>Burkholderiaceae</taxon>
        <taxon>Limnobacter</taxon>
    </lineage>
</organism>
<evidence type="ECO:0000313" key="8">
    <source>
        <dbReference type="EMBL" id="BET26357.1"/>
    </source>
</evidence>
<dbReference type="InterPro" id="IPR017689">
    <property type="entry name" value="BamD"/>
</dbReference>
<dbReference type="PANTHER" id="PTHR37423">
    <property type="entry name" value="SOLUBLE LYTIC MUREIN TRANSGLYCOSYLASE-RELATED"/>
    <property type="match status" value="1"/>
</dbReference>
<keyword evidence="2 6" id="KW-0472">Membrane</keyword>
<evidence type="ECO:0000256" key="3">
    <source>
        <dbReference type="ARBA" id="ARBA00023139"/>
    </source>
</evidence>
<dbReference type="InterPro" id="IPR011990">
    <property type="entry name" value="TPR-like_helical_dom_sf"/>
</dbReference>
<dbReference type="HAMAP" id="MF_00922">
    <property type="entry name" value="OM_assembly_BamD"/>
    <property type="match status" value="1"/>
</dbReference>
<keyword evidence="5" id="KW-0449">Lipoprotein</keyword>
<sequence length="294" mass="34045">MIKQGHFGFRNHMNKTTLAPRTAWLRTLSQLFLIPALVFALAACGAAKQFDETEGWSPARLYEEAKAEIDVGNYERGIELLEKLESRYPYGRFAQQAQIDTAFAYYKAGDNAQALAATERFIKLYPNHQNLDYVFYLRGLISFNEDKGIFSLLSGEDQSARDPKGTRAAFDAFKEVVTRFPESKYFDDSKSRLQYLVNALAQNELHVARYYYKRGAYLAAVNRAQEVVRRFEQTPSIEEALFISLRSYEKLNMTSLAADTKRVINLNFKDSPYWKMDLPEKDQVEAKWWQVWKD</sequence>
<comment type="similarity">
    <text evidence="6">Belongs to the BamD family.</text>
</comment>
<accession>A0AA86IZ77</accession>
<dbReference type="Proteomes" id="UP001329151">
    <property type="component" value="Chromosome"/>
</dbReference>
<comment type="subcellular location">
    <subcellularLocation>
        <location evidence="6">Cell outer membrane</location>
    </subcellularLocation>
</comment>
<dbReference type="Gene3D" id="1.25.40.10">
    <property type="entry name" value="Tetratricopeptide repeat domain"/>
    <property type="match status" value="1"/>
</dbReference>
<dbReference type="NCBIfam" id="TIGR03302">
    <property type="entry name" value="OM_YfiO"/>
    <property type="match status" value="1"/>
</dbReference>
<reference evidence="8 9" key="1">
    <citation type="submission" date="2023-10" db="EMBL/GenBank/DDBJ databases">
        <title>Complete Genome Sequence of Limnobacter thiooxidans CS-K2T, Isolated from freshwater lake sediments in Bavaria, Germany.</title>
        <authorList>
            <person name="Naruki M."/>
            <person name="Watanabe A."/>
            <person name="Warashina T."/>
            <person name="Morita T."/>
            <person name="Arakawa K."/>
        </authorList>
    </citation>
    <scope>NUCLEOTIDE SEQUENCE [LARGE SCALE GENOMIC DNA]</scope>
    <source>
        <strain evidence="8 9">CS-K2</strain>
    </source>
</reference>
<evidence type="ECO:0000256" key="1">
    <source>
        <dbReference type="ARBA" id="ARBA00022729"/>
    </source>
</evidence>
<dbReference type="CDD" id="cd15830">
    <property type="entry name" value="BamD"/>
    <property type="match status" value="1"/>
</dbReference>
<evidence type="ECO:0000259" key="7">
    <source>
        <dbReference type="Pfam" id="PF13525"/>
    </source>
</evidence>
<protein>
    <recommendedName>
        <fullName evidence="6">Outer membrane protein assembly factor BamD</fullName>
    </recommendedName>
</protein>
<dbReference type="GO" id="GO:0043165">
    <property type="term" value="P:Gram-negative-bacterium-type cell outer membrane assembly"/>
    <property type="evidence" value="ECO:0007669"/>
    <property type="project" value="UniProtKB-UniRule"/>
</dbReference>
<comment type="subunit">
    <text evidence="6">Part of the Bam complex.</text>
</comment>
<dbReference type="GO" id="GO:0051205">
    <property type="term" value="P:protein insertion into membrane"/>
    <property type="evidence" value="ECO:0007669"/>
    <property type="project" value="UniProtKB-UniRule"/>
</dbReference>
<feature type="domain" description="Outer membrane lipoprotein BamD-like" evidence="7">
    <location>
        <begin position="58"/>
        <end position="260"/>
    </location>
</feature>
<keyword evidence="4 6" id="KW-0998">Cell outer membrane</keyword>
<name>A0AA86IZ77_9BURK</name>
<comment type="function">
    <text evidence="6">Part of the outer membrane protein assembly complex, which is involved in assembly and insertion of beta-barrel proteins into the outer membrane.</text>
</comment>
<dbReference type="GO" id="GO:1990063">
    <property type="term" value="C:Bam protein complex"/>
    <property type="evidence" value="ECO:0007669"/>
    <property type="project" value="TreeGrafter"/>
</dbReference>
<evidence type="ECO:0000313" key="9">
    <source>
        <dbReference type="Proteomes" id="UP001329151"/>
    </source>
</evidence>
<keyword evidence="3" id="KW-0564">Palmitate</keyword>
<dbReference type="KEGG" id="lto:RGQ30_18580"/>
<dbReference type="SUPFAM" id="SSF48452">
    <property type="entry name" value="TPR-like"/>
    <property type="match status" value="1"/>
</dbReference>
<keyword evidence="9" id="KW-1185">Reference proteome</keyword>
<dbReference type="AlphaFoldDB" id="A0AA86IZ77"/>